<organism evidence="1 2">
    <name type="scientific">Aminobacterium colombiense (strain DSM 12261 / ALA-1)</name>
    <dbReference type="NCBI Taxonomy" id="572547"/>
    <lineage>
        <taxon>Bacteria</taxon>
        <taxon>Thermotogati</taxon>
        <taxon>Synergistota</taxon>
        <taxon>Synergistia</taxon>
        <taxon>Synergistales</taxon>
        <taxon>Aminobacteriaceae</taxon>
        <taxon>Aminobacterium</taxon>
    </lineage>
</organism>
<dbReference type="Proteomes" id="UP000002366">
    <property type="component" value="Chromosome"/>
</dbReference>
<keyword evidence="2" id="KW-1185">Reference proteome</keyword>
<dbReference type="HOGENOM" id="CLU_3179396_0_0_0"/>
<dbReference type="AlphaFoldDB" id="D5EE17"/>
<protein>
    <submittedName>
        <fullName evidence="1">Uncharacterized protein</fullName>
    </submittedName>
</protein>
<name>D5EE17_AMICL</name>
<gene>
    <name evidence="1" type="ordered locus">Amico_0664</name>
</gene>
<evidence type="ECO:0000313" key="2">
    <source>
        <dbReference type="Proteomes" id="UP000002366"/>
    </source>
</evidence>
<evidence type="ECO:0000313" key="1">
    <source>
        <dbReference type="EMBL" id="ADE56799.1"/>
    </source>
</evidence>
<reference evidence="1 2" key="1">
    <citation type="journal article" date="2010" name="Stand. Genomic Sci.">
        <title>Complete genome sequence of Aminobacterium colombiense type strain (ALA-1).</title>
        <authorList>
            <person name="Chertkov O."/>
            <person name="Sikorski J."/>
            <person name="Brambilla E."/>
            <person name="Lapidus A."/>
            <person name="Copeland A."/>
            <person name="Glavina Del Rio T."/>
            <person name="Nolan M."/>
            <person name="Lucas S."/>
            <person name="Tice H."/>
            <person name="Cheng J.F."/>
            <person name="Han C."/>
            <person name="Detter J.C."/>
            <person name="Bruce D."/>
            <person name="Tapia R."/>
            <person name="Goodwin L."/>
            <person name="Pitluck S."/>
            <person name="Liolios K."/>
            <person name="Ivanova N."/>
            <person name="Mavromatis K."/>
            <person name="Ovchinnikova G."/>
            <person name="Pati A."/>
            <person name="Chen A."/>
            <person name="Palaniappan K."/>
            <person name="Land M."/>
            <person name="Hauser L."/>
            <person name="Chang Y.J."/>
            <person name="Jeffries C.D."/>
            <person name="Spring S."/>
            <person name="Rohde M."/>
            <person name="Goker M."/>
            <person name="Bristow J."/>
            <person name="Eisen J.A."/>
            <person name="Markowitz V."/>
            <person name="Hugenholtz P."/>
            <person name="Kyrpides N.C."/>
            <person name="Klenk H.P."/>
        </authorList>
    </citation>
    <scope>NUCLEOTIDE SEQUENCE [LARGE SCALE GENOMIC DNA]</scope>
    <source>
        <strain evidence="2">DSM 12261 / ALA-1</strain>
    </source>
</reference>
<dbReference type="EMBL" id="CP001997">
    <property type="protein sequence ID" value="ADE56799.1"/>
    <property type="molecule type" value="Genomic_DNA"/>
</dbReference>
<dbReference type="KEGG" id="aco:Amico_0664"/>
<sequence length="46" mass="5423">MWRSPFHVIKRLAPTSTVRGDVEILNQIIIIIEMEEEVCRPRYGLI</sequence>
<proteinExistence type="predicted"/>
<accession>D5EE17</accession>